<evidence type="ECO:0000256" key="1">
    <source>
        <dbReference type="ARBA" id="ARBA00009460"/>
    </source>
</evidence>
<dbReference type="Pfam" id="PF03881">
    <property type="entry name" value="Fructosamin_kin"/>
    <property type="match status" value="1"/>
</dbReference>
<dbReference type="Gene3D" id="3.30.200.20">
    <property type="entry name" value="Phosphorylase Kinase, domain 1"/>
    <property type="match status" value="1"/>
</dbReference>
<dbReference type="SUPFAM" id="SSF56112">
    <property type="entry name" value="Protein kinase-like (PK-like)"/>
    <property type="match status" value="1"/>
</dbReference>
<proteinExistence type="inferred from homology"/>
<dbReference type="Proteomes" id="UP000256478">
    <property type="component" value="Unassembled WGS sequence"/>
</dbReference>
<dbReference type="OrthoDB" id="5291879at2"/>
<evidence type="ECO:0000256" key="2">
    <source>
        <dbReference type="PIRNR" id="PIRNR006221"/>
    </source>
</evidence>
<dbReference type="PIRSF" id="PIRSF006221">
    <property type="entry name" value="Ketosamine-3-kinase"/>
    <property type="match status" value="1"/>
</dbReference>
<dbReference type="PANTHER" id="PTHR12149:SF8">
    <property type="entry name" value="PROTEIN-RIBULOSAMINE 3-KINASE"/>
    <property type="match status" value="1"/>
</dbReference>
<protein>
    <submittedName>
        <fullName evidence="3">Fructosamine kinase family protein</fullName>
    </submittedName>
</protein>
<comment type="caution">
    <text evidence="3">The sequence shown here is derived from an EMBL/GenBank/DDBJ whole genome shotgun (WGS) entry which is preliminary data.</text>
</comment>
<dbReference type="GO" id="GO:0016301">
    <property type="term" value="F:kinase activity"/>
    <property type="evidence" value="ECO:0007669"/>
    <property type="project" value="UniProtKB-UniRule"/>
</dbReference>
<dbReference type="Gene3D" id="3.90.1200.10">
    <property type="match status" value="1"/>
</dbReference>
<sequence length="289" mass="32941">MWHTIETAISESTGKAFSIQSKAPISGGDTNLAFHVSGNDQAYFVKVNEKHALASFEQEYYSLEQLSYLTNISSPKPVTIGCSLDKSFLVLEYWQFVQGSASLWYQLGQQLALMHQSCTHGEFGWQSDNFIGHTRQPNTWQKNWSMFFAEQRIGWQLTLLEEKSIQLGDIDHICGHCHDLLAHHHPEPSLLHGDLWQGNVGFTELSGVIYDPACYYGDREADIAMTELFGLFPTSFYQGYQATFPLSKRYAKRKLLYNFYHILNHANMFGGVYIKQAKANLHRILSLPS</sequence>
<comment type="similarity">
    <text evidence="1 2">Belongs to the fructosamine kinase family.</text>
</comment>
<dbReference type="RefSeq" id="WP_116009896.1">
    <property type="nucleotide sequence ID" value="NZ_QUOU01000001.1"/>
</dbReference>
<name>A0A3E0TX04_9GAMM</name>
<evidence type="ECO:0000313" key="4">
    <source>
        <dbReference type="Proteomes" id="UP000256478"/>
    </source>
</evidence>
<gene>
    <name evidence="3" type="ORF">DXX93_09435</name>
</gene>
<organism evidence="3 4">
    <name type="scientific">Thalassotalea euphylliae</name>
    <dbReference type="NCBI Taxonomy" id="1655234"/>
    <lineage>
        <taxon>Bacteria</taxon>
        <taxon>Pseudomonadati</taxon>
        <taxon>Pseudomonadota</taxon>
        <taxon>Gammaproteobacteria</taxon>
        <taxon>Alteromonadales</taxon>
        <taxon>Colwelliaceae</taxon>
        <taxon>Thalassotalea</taxon>
    </lineage>
</organism>
<dbReference type="AlphaFoldDB" id="A0A3E0TX04"/>
<keyword evidence="2" id="KW-0808">Transferase</keyword>
<accession>A0A3E0TX04</accession>
<dbReference type="InterPro" id="IPR016477">
    <property type="entry name" value="Fructo-/Ketosamine-3-kinase"/>
</dbReference>
<evidence type="ECO:0000313" key="3">
    <source>
        <dbReference type="EMBL" id="REL28873.1"/>
    </source>
</evidence>
<keyword evidence="2 3" id="KW-0418">Kinase</keyword>
<dbReference type="InterPro" id="IPR011009">
    <property type="entry name" value="Kinase-like_dom_sf"/>
</dbReference>
<reference evidence="3 4" key="1">
    <citation type="submission" date="2018-08" db="EMBL/GenBank/DDBJ databases">
        <title>Thalassotalea euphylliae genome.</title>
        <authorList>
            <person name="Summers S."/>
            <person name="Rice S.A."/>
            <person name="Freckelton M.L."/>
            <person name="Nedved B.T."/>
            <person name="Hadfield M.G."/>
        </authorList>
    </citation>
    <scope>NUCLEOTIDE SEQUENCE [LARGE SCALE GENOMIC DNA]</scope>
    <source>
        <strain evidence="3 4">H1</strain>
    </source>
</reference>
<dbReference type="EMBL" id="QUOU01000001">
    <property type="protein sequence ID" value="REL28873.1"/>
    <property type="molecule type" value="Genomic_DNA"/>
</dbReference>
<dbReference type="PANTHER" id="PTHR12149">
    <property type="entry name" value="FRUCTOSAMINE 3 KINASE-RELATED PROTEIN"/>
    <property type="match status" value="1"/>
</dbReference>